<dbReference type="InterPro" id="IPR023398">
    <property type="entry name" value="TIF_eIF4e-like"/>
</dbReference>
<name>A0A6I8UY12_DROPS</name>
<dbReference type="GO" id="GO:0003743">
    <property type="term" value="F:translation initiation factor activity"/>
    <property type="evidence" value="ECO:0007669"/>
    <property type="project" value="UniProtKB-KW"/>
</dbReference>
<reference evidence="9" key="1">
    <citation type="submission" date="2025-08" db="UniProtKB">
        <authorList>
            <consortium name="RefSeq"/>
        </authorList>
    </citation>
    <scope>IDENTIFICATION</scope>
    <source>
        <strain evidence="9">MV-25-SWS-2005</strain>
        <tissue evidence="9">Whole body</tissue>
    </source>
</reference>
<dbReference type="Proteomes" id="UP000001819">
    <property type="component" value="Chromosome 4"/>
</dbReference>
<dbReference type="ExpressionAtlas" id="A0A6I8UY12">
    <property type="expression patterns" value="baseline"/>
</dbReference>
<keyword evidence="3" id="KW-0810">Translation regulation</keyword>
<dbReference type="PROSITE" id="PS00813">
    <property type="entry name" value="IF4E"/>
    <property type="match status" value="1"/>
</dbReference>
<dbReference type="PANTHER" id="PTHR11960">
    <property type="entry name" value="EUKARYOTIC TRANSLATION INITIATION FACTOR 4E RELATED"/>
    <property type="match status" value="1"/>
</dbReference>
<dbReference type="InterPro" id="IPR019770">
    <property type="entry name" value="TIF_eIF_4E_CS"/>
</dbReference>
<dbReference type="InterPro" id="IPR001040">
    <property type="entry name" value="TIF_eIF_4E"/>
</dbReference>
<dbReference type="SUPFAM" id="SSF55418">
    <property type="entry name" value="eIF4e-like"/>
    <property type="match status" value="1"/>
</dbReference>
<keyword evidence="4 7" id="KW-0694">RNA-binding</keyword>
<evidence type="ECO:0000256" key="4">
    <source>
        <dbReference type="ARBA" id="ARBA00022884"/>
    </source>
</evidence>
<dbReference type="KEGG" id="dpo:6902494"/>
<gene>
    <name evidence="9" type="primary">LOC6902494</name>
</gene>
<dbReference type="AlphaFoldDB" id="A0A6I8UY12"/>
<dbReference type="GO" id="GO:0016281">
    <property type="term" value="C:eukaryotic translation initiation factor 4F complex"/>
    <property type="evidence" value="ECO:0007669"/>
    <property type="project" value="TreeGrafter"/>
</dbReference>
<organism evidence="8 9">
    <name type="scientific">Drosophila pseudoobscura pseudoobscura</name>
    <name type="common">Fruit fly</name>
    <dbReference type="NCBI Taxonomy" id="46245"/>
    <lineage>
        <taxon>Eukaryota</taxon>
        <taxon>Metazoa</taxon>
        <taxon>Ecdysozoa</taxon>
        <taxon>Arthropoda</taxon>
        <taxon>Hexapoda</taxon>
        <taxon>Insecta</taxon>
        <taxon>Pterygota</taxon>
        <taxon>Neoptera</taxon>
        <taxon>Endopterygota</taxon>
        <taxon>Diptera</taxon>
        <taxon>Brachycera</taxon>
        <taxon>Muscomorpha</taxon>
        <taxon>Ephydroidea</taxon>
        <taxon>Drosophilidae</taxon>
        <taxon>Drosophila</taxon>
        <taxon>Sophophora</taxon>
    </lineage>
</organism>
<dbReference type="Pfam" id="PF01652">
    <property type="entry name" value="IF4E"/>
    <property type="match status" value="1"/>
</dbReference>
<evidence type="ECO:0000256" key="5">
    <source>
        <dbReference type="ARBA" id="ARBA00022917"/>
    </source>
</evidence>
<comment type="similarity">
    <text evidence="1 7">Belongs to the eukaryotic initiation factor 4E family.</text>
</comment>
<dbReference type="GO" id="GO:0000340">
    <property type="term" value="F:RNA 7-methylguanosine cap binding"/>
    <property type="evidence" value="ECO:0007669"/>
    <property type="project" value="UniProtKB-ARBA"/>
</dbReference>
<dbReference type="RefSeq" id="XP_002133039.2">
    <property type="nucleotide sequence ID" value="XM_002133003.3"/>
</dbReference>
<evidence type="ECO:0000256" key="7">
    <source>
        <dbReference type="RuleBase" id="RU004374"/>
    </source>
</evidence>
<proteinExistence type="inferred from homology"/>
<keyword evidence="5 7" id="KW-0648">Protein biosynthesis</keyword>
<dbReference type="PANTHER" id="PTHR11960:SF8">
    <property type="entry name" value="EUKARYOTIC TRANSLATION INITIATION FACTOR 4E1-RELATED"/>
    <property type="match status" value="1"/>
</dbReference>
<dbReference type="InParanoid" id="A0A6I8UY12"/>
<protein>
    <recommendedName>
        <fullName evidence="6">eIF-4F 25 kDa subunit</fullName>
    </recommendedName>
</protein>
<evidence type="ECO:0000256" key="2">
    <source>
        <dbReference type="ARBA" id="ARBA00022540"/>
    </source>
</evidence>
<accession>A0A6I8UY12</accession>
<dbReference type="Gene3D" id="3.30.760.10">
    <property type="entry name" value="RNA Cap, Translation Initiation Factor Eif4e"/>
    <property type="match status" value="1"/>
</dbReference>
<evidence type="ECO:0000256" key="1">
    <source>
        <dbReference type="ARBA" id="ARBA00009860"/>
    </source>
</evidence>
<evidence type="ECO:0000313" key="9">
    <source>
        <dbReference type="RefSeq" id="XP_002133039.2"/>
    </source>
</evidence>
<evidence type="ECO:0000256" key="3">
    <source>
        <dbReference type="ARBA" id="ARBA00022845"/>
    </source>
</evidence>
<evidence type="ECO:0000256" key="6">
    <source>
        <dbReference type="ARBA" id="ARBA00032656"/>
    </source>
</evidence>
<dbReference type="FunCoup" id="A0A6I8UY12">
    <property type="interactions" value="1258"/>
</dbReference>
<sequence length="219" mass="25221">MVYTGYDGSALYPAMGGHMTISGDASPNEVRNLLDYGVLIKHPLEHTWTVWHWENDRSKNWSDMLNEVTSFNTVEDFFTVYYFIKPPSQLSVFNDYMVFKQGVRPMWEDDINKDGGRWIIMLDKNTKAMNDKLWQDLLLCSIGECFQHSNEINGVVINVRNKANKLSLWTRNSANAHAVLTLGQQLKGLLKLTNVEIQYQAHKDAMVQHGPNFNAMYKL</sequence>
<keyword evidence="8" id="KW-1185">Reference proteome</keyword>
<keyword evidence="2 7" id="KW-0396">Initiation factor</keyword>
<dbReference type="GO" id="GO:0006417">
    <property type="term" value="P:regulation of translation"/>
    <property type="evidence" value="ECO:0007669"/>
    <property type="project" value="UniProtKB-KW"/>
</dbReference>
<evidence type="ECO:0000313" key="8">
    <source>
        <dbReference type="Proteomes" id="UP000001819"/>
    </source>
</evidence>